<keyword evidence="2" id="KW-1185">Reference proteome</keyword>
<evidence type="ECO:0000313" key="2">
    <source>
        <dbReference type="Proteomes" id="UP000601768"/>
    </source>
</evidence>
<name>A0A8J6IS83_9ALTE</name>
<organism evidence="1 2">
    <name type="scientific">Neptunicella marina</name>
    <dbReference type="NCBI Taxonomy" id="2125989"/>
    <lineage>
        <taxon>Bacteria</taxon>
        <taxon>Pseudomonadati</taxon>
        <taxon>Pseudomonadota</taxon>
        <taxon>Gammaproteobacteria</taxon>
        <taxon>Alteromonadales</taxon>
        <taxon>Alteromonadaceae</taxon>
        <taxon>Neptunicella</taxon>
    </lineage>
</organism>
<reference evidence="1" key="1">
    <citation type="journal article" date="2018" name="Int. J. Syst. Evol. Microbiol.">
        <title>Neptunicella marina gen. nov., sp. nov., isolated from surface seawater.</title>
        <authorList>
            <person name="Liu X."/>
            <person name="Lai Q."/>
            <person name="Du Y."/>
            <person name="Zhang X."/>
            <person name="Liu Z."/>
            <person name="Sun F."/>
            <person name="Shao Z."/>
        </authorList>
    </citation>
    <scope>NUCLEOTIDE SEQUENCE</scope>
    <source>
        <strain evidence="1">S27-2</strain>
    </source>
</reference>
<protein>
    <recommendedName>
        <fullName evidence="3">HDOD domain-containing protein</fullName>
    </recommendedName>
</protein>
<reference evidence="1" key="2">
    <citation type="submission" date="2020-08" db="EMBL/GenBank/DDBJ databases">
        <authorList>
            <person name="Lai Q."/>
        </authorList>
    </citation>
    <scope>NUCLEOTIDE SEQUENCE</scope>
    <source>
        <strain evidence="1">S27-2</strain>
    </source>
</reference>
<gene>
    <name evidence="1" type="ORF">H8B19_03425</name>
</gene>
<sequence length="580" mass="65939">MSVNFNQGLILVEQCQTYFAKWLQQLLKEPNNQSLISQSEKLAVIVNQLVKQHPLLSLSLLQCPKQSWPWSYRYIFHFALLTSQLANCNQWHEKVTEILIRSSLLTHRKRMIALEKWAKGIPLGEDDKRHFLSPAVLSETDSAKASLLHVLLNMPANSLLLSSKLKQDVGNNAAYSLLMLSSQLALRITPGAKRQACSVLKAIKLLAGILPPSQYQRLNTLLKVTGMSFPASLLDQQKHYLLAKINPHQTARVQIIDNKPAVSLLHPAELNITHFAAPAVVENSCAHLQQLWPTGWQREKYPTINQTYRLVPIHYRLDLPPPALADFHQQLQQNEPDTKVLTRLIESEQHLAKYMCLQAEVRSRLNIKVQQVKQALLVQGFERSFHILSQQALCVRLYQYRFPGFETLQQLTPWHAAIASQLAAMTKLDLLEEEVQAAIYFYHSGVFISPRVKSCYQLTLSDDVVFSPVHLFKNLKLTNVIDNSIKLGEYWRQPSSTLAAFRLTVNHHSHSSTMVMKLSTIIQLSLAMTQQTLRFGQLSDAFYADPKVQATMQQFALTERQFDTVVNDALHIVSPCLPLQ</sequence>
<dbReference type="RefSeq" id="WP_186505381.1">
    <property type="nucleotide sequence ID" value="NZ_JACNEP010000002.1"/>
</dbReference>
<dbReference type="Proteomes" id="UP000601768">
    <property type="component" value="Unassembled WGS sequence"/>
</dbReference>
<dbReference type="EMBL" id="JACNEP010000002">
    <property type="protein sequence ID" value="MBC3764912.1"/>
    <property type="molecule type" value="Genomic_DNA"/>
</dbReference>
<proteinExistence type="predicted"/>
<accession>A0A8J6IS83</accession>
<evidence type="ECO:0000313" key="1">
    <source>
        <dbReference type="EMBL" id="MBC3764912.1"/>
    </source>
</evidence>
<dbReference type="AlphaFoldDB" id="A0A8J6IS83"/>
<comment type="caution">
    <text evidence="1">The sequence shown here is derived from an EMBL/GenBank/DDBJ whole genome shotgun (WGS) entry which is preliminary data.</text>
</comment>
<evidence type="ECO:0008006" key="3">
    <source>
        <dbReference type="Google" id="ProtNLM"/>
    </source>
</evidence>